<evidence type="ECO:0000259" key="1">
    <source>
        <dbReference type="PROSITE" id="PS50878"/>
    </source>
</evidence>
<proteinExistence type="predicted"/>
<dbReference type="PROSITE" id="PS50878">
    <property type="entry name" value="RT_POL"/>
    <property type="match status" value="1"/>
</dbReference>
<organism evidence="2 3">
    <name type="scientific">Vitis rotundifolia</name>
    <name type="common">Muscadine grape</name>
    <dbReference type="NCBI Taxonomy" id="103349"/>
    <lineage>
        <taxon>Eukaryota</taxon>
        <taxon>Viridiplantae</taxon>
        <taxon>Streptophyta</taxon>
        <taxon>Embryophyta</taxon>
        <taxon>Tracheophyta</taxon>
        <taxon>Spermatophyta</taxon>
        <taxon>Magnoliopsida</taxon>
        <taxon>eudicotyledons</taxon>
        <taxon>Gunneridae</taxon>
        <taxon>Pentapetalae</taxon>
        <taxon>rosids</taxon>
        <taxon>Vitales</taxon>
        <taxon>Vitaceae</taxon>
        <taxon>Viteae</taxon>
        <taxon>Vitis</taxon>
    </lineage>
</organism>
<gene>
    <name evidence="2" type="ORF">PVL29_018728</name>
</gene>
<dbReference type="PANTHER" id="PTHR33116:SF78">
    <property type="entry name" value="OS12G0587133 PROTEIN"/>
    <property type="match status" value="1"/>
</dbReference>
<evidence type="ECO:0000313" key="2">
    <source>
        <dbReference type="EMBL" id="KAJ9682856.1"/>
    </source>
</evidence>
<name>A0AA39DG83_VITRO</name>
<reference evidence="2 3" key="1">
    <citation type="journal article" date="2023" name="BMC Biotechnol.">
        <title>Vitis rotundifolia cv Carlos genome sequencing.</title>
        <authorList>
            <person name="Huff M."/>
            <person name="Hulse-Kemp A."/>
            <person name="Scheffler B."/>
            <person name="Youngblood R."/>
            <person name="Simpson S."/>
            <person name="Babiker E."/>
            <person name="Staton M."/>
        </authorList>
    </citation>
    <scope>NUCLEOTIDE SEQUENCE [LARGE SCALE GENOMIC DNA]</scope>
    <source>
        <tissue evidence="2">Leaf</tissue>
    </source>
</reference>
<dbReference type="EMBL" id="JARBHA010000014">
    <property type="protein sequence ID" value="KAJ9682856.1"/>
    <property type="molecule type" value="Genomic_DNA"/>
</dbReference>
<sequence>MANARRRKNFLSSITVDGRKLTEESEIKEGVVNAFQNIFAEKGGWRPSISGLPFSSLDSVQAGLLEDVFSVEEVQAAVFGLNGDKAPGPDGFTLAFWQFCWDIVKHEVMGFVAEFHSSGRFERSLNSTFIVLIPKKGGTDDLKDFRPISLVGSLYKILAKVLANRLKRVVGNVISNSQHAFVEGRQILDVVLIANEALDSRLKSAKGGIICKMDIEKAYDHVNWDFLLAILDKMGFGTRWVNWMRWCISSIRFSILLNGSPVGFFQSSRGLRQGDPLSPFLFILAMRRGFLEGFMAGGRQGEGVVVSHLLFADDTLVFCDASKEHVEVLSWAFMWFEAISGLKINLHKSELIPVGVVPNFEDLARALGCKVGFLPSCYLGLPLGAAFKTSRVWDVVEERFQKRLALWKRQYLSKGGRLTLVKSTLSSLPIYFMSLFIIPHKVSLRLEKIQRDFLWGGGASQSKPHLEMEEVETFFSRLHGHALRRGIEDVMSWRASKKDLFTVKSFFSSLTPCISREFPSNLVWNPWVPKKVSFFAWEAIWGRILTMDQLKRRGWALPSRCYLCKADEESANHVLIHCPKAAMIWHLIFALFGVHWVLPNSIKETILGWNGTFVGKKRKKVWNATPLCLIWTLWNERNRRIFEDTELADQAILRSFLYMFLDWVRVHVNRASWSIFDFIDWLGCK</sequence>
<comment type="caution">
    <text evidence="2">The sequence shown here is derived from an EMBL/GenBank/DDBJ whole genome shotgun (WGS) entry which is preliminary data.</text>
</comment>
<dbReference type="Pfam" id="PF00078">
    <property type="entry name" value="RVT_1"/>
    <property type="match status" value="1"/>
</dbReference>
<dbReference type="PANTHER" id="PTHR33116">
    <property type="entry name" value="REVERSE TRANSCRIPTASE ZINC-BINDING DOMAIN-CONTAINING PROTEIN-RELATED-RELATED"/>
    <property type="match status" value="1"/>
</dbReference>
<dbReference type="InterPro" id="IPR043502">
    <property type="entry name" value="DNA/RNA_pol_sf"/>
</dbReference>
<dbReference type="InterPro" id="IPR026960">
    <property type="entry name" value="RVT-Znf"/>
</dbReference>
<dbReference type="CDD" id="cd01650">
    <property type="entry name" value="RT_nLTR_like"/>
    <property type="match status" value="1"/>
</dbReference>
<feature type="domain" description="Reverse transcriptase" evidence="1">
    <location>
        <begin position="114"/>
        <end position="371"/>
    </location>
</feature>
<dbReference type="InterPro" id="IPR000477">
    <property type="entry name" value="RT_dom"/>
</dbReference>
<protein>
    <recommendedName>
        <fullName evidence="1">Reverse transcriptase domain-containing protein</fullName>
    </recommendedName>
</protein>
<evidence type="ECO:0000313" key="3">
    <source>
        <dbReference type="Proteomes" id="UP001168098"/>
    </source>
</evidence>
<accession>A0AA39DG83</accession>
<dbReference type="AlphaFoldDB" id="A0AA39DG83"/>
<keyword evidence="3" id="KW-1185">Reference proteome</keyword>
<dbReference type="Pfam" id="PF13966">
    <property type="entry name" value="zf-RVT"/>
    <property type="match status" value="1"/>
</dbReference>
<dbReference type="SUPFAM" id="SSF56672">
    <property type="entry name" value="DNA/RNA polymerases"/>
    <property type="match status" value="1"/>
</dbReference>
<dbReference type="Proteomes" id="UP001168098">
    <property type="component" value="Unassembled WGS sequence"/>
</dbReference>